<name>A0A9P6MY08_9FUNG</name>
<feature type="non-terminal residue" evidence="1">
    <location>
        <position position="204"/>
    </location>
</feature>
<organism evidence="1 2">
    <name type="scientific">Entomortierella chlamydospora</name>
    <dbReference type="NCBI Taxonomy" id="101097"/>
    <lineage>
        <taxon>Eukaryota</taxon>
        <taxon>Fungi</taxon>
        <taxon>Fungi incertae sedis</taxon>
        <taxon>Mucoromycota</taxon>
        <taxon>Mortierellomycotina</taxon>
        <taxon>Mortierellomycetes</taxon>
        <taxon>Mortierellales</taxon>
        <taxon>Mortierellaceae</taxon>
        <taxon>Entomortierella</taxon>
    </lineage>
</organism>
<reference evidence="1" key="1">
    <citation type="journal article" date="2020" name="Fungal Divers.">
        <title>Resolving the Mortierellaceae phylogeny through synthesis of multi-gene phylogenetics and phylogenomics.</title>
        <authorList>
            <person name="Vandepol N."/>
            <person name="Liber J."/>
            <person name="Desiro A."/>
            <person name="Na H."/>
            <person name="Kennedy M."/>
            <person name="Barry K."/>
            <person name="Grigoriev I.V."/>
            <person name="Miller A.N."/>
            <person name="O'Donnell K."/>
            <person name="Stajich J.E."/>
            <person name="Bonito G."/>
        </authorList>
    </citation>
    <scope>NUCLEOTIDE SEQUENCE</scope>
    <source>
        <strain evidence="1">NRRL 2769</strain>
    </source>
</reference>
<dbReference type="EMBL" id="JAAAID010000412">
    <property type="protein sequence ID" value="KAG0017826.1"/>
    <property type="molecule type" value="Genomic_DNA"/>
</dbReference>
<comment type="caution">
    <text evidence="1">The sequence shown here is derived from an EMBL/GenBank/DDBJ whole genome shotgun (WGS) entry which is preliminary data.</text>
</comment>
<protein>
    <submittedName>
        <fullName evidence="1">Uncharacterized protein</fullName>
    </submittedName>
</protein>
<dbReference type="Proteomes" id="UP000703661">
    <property type="component" value="Unassembled WGS sequence"/>
</dbReference>
<sequence length="204" mass="22564">MLRNLISLQTSNLSPEETLELANKRIELACKEDDSAKKLELINSVKPLLKYTENIFASKKVKNPALSEGIANAYNEHGKLLNDLGYHDKAKKSLSKAEKWGYVNVVSRDTGSFRLLGKSDTVLRSLLPTAALFVAPTVADAMYHDNSKTVVTDVTQPNNQDHIFHATPAKVNNGKDDVPQKIFGHNIAPPITKYALPEPDERIS</sequence>
<keyword evidence="2" id="KW-1185">Reference proteome</keyword>
<gene>
    <name evidence="1" type="ORF">BGZ80_007885</name>
</gene>
<evidence type="ECO:0000313" key="1">
    <source>
        <dbReference type="EMBL" id="KAG0017826.1"/>
    </source>
</evidence>
<dbReference type="AlphaFoldDB" id="A0A9P6MY08"/>
<proteinExistence type="predicted"/>
<evidence type="ECO:0000313" key="2">
    <source>
        <dbReference type="Proteomes" id="UP000703661"/>
    </source>
</evidence>
<accession>A0A9P6MY08</accession>